<comment type="caution">
    <text evidence="1">The sequence shown here is derived from an EMBL/GenBank/DDBJ whole genome shotgun (WGS) entry which is preliminary data.</text>
</comment>
<name>A0A928KPF8_9FIRM</name>
<dbReference type="Proteomes" id="UP000754750">
    <property type="component" value="Unassembled WGS sequence"/>
</dbReference>
<accession>A0A928KPF8</accession>
<evidence type="ECO:0000313" key="1">
    <source>
        <dbReference type="EMBL" id="MBE6832357.1"/>
    </source>
</evidence>
<dbReference type="RefSeq" id="WP_020073930.1">
    <property type="nucleotide sequence ID" value="NZ_JBKWRC010000001.1"/>
</dbReference>
<dbReference type="Gene3D" id="3.40.50.360">
    <property type="match status" value="1"/>
</dbReference>
<dbReference type="AlphaFoldDB" id="A0A928KPF8"/>
<evidence type="ECO:0000313" key="2">
    <source>
        <dbReference type="Proteomes" id="UP000754750"/>
    </source>
</evidence>
<organism evidence="1 2">
    <name type="scientific">Faecalispora sporosphaeroides</name>
    <dbReference type="NCBI Taxonomy" id="1549"/>
    <lineage>
        <taxon>Bacteria</taxon>
        <taxon>Bacillati</taxon>
        <taxon>Bacillota</taxon>
        <taxon>Clostridia</taxon>
        <taxon>Eubacteriales</taxon>
        <taxon>Oscillospiraceae</taxon>
        <taxon>Faecalispora</taxon>
    </lineage>
</organism>
<reference evidence="1" key="1">
    <citation type="submission" date="2019-04" db="EMBL/GenBank/DDBJ databases">
        <title>Evolution of Biomass-Degrading Anaerobic Consortia Revealed by Metagenomics.</title>
        <authorList>
            <person name="Peng X."/>
        </authorList>
    </citation>
    <scope>NUCLEOTIDE SEQUENCE</scope>
    <source>
        <strain evidence="1">SIG551</strain>
    </source>
</reference>
<dbReference type="SUPFAM" id="SSF52218">
    <property type="entry name" value="Flavoproteins"/>
    <property type="match status" value="1"/>
</dbReference>
<dbReference type="InterPro" id="IPR029039">
    <property type="entry name" value="Flavoprotein-like_sf"/>
</dbReference>
<protein>
    <submittedName>
        <fullName evidence="1">Flavodoxin</fullName>
    </submittedName>
</protein>
<sequence>MQVYYFTRSGRSKGIAEQLASHFHTQAEQIEDGVDWSGAGGYMKAGYFSASGKSLPATYHSPEPEGTVALVFPVWAGTFPPAVRTFIDQVGRERIVCIPTSLGSKLKDRDGFARVIDLVGKTISAPEEL</sequence>
<proteinExistence type="predicted"/>
<gene>
    <name evidence="1" type="ORF">E7512_02025</name>
</gene>
<dbReference type="EMBL" id="SVNY01000001">
    <property type="protein sequence ID" value="MBE6832357.1"/>
    <property type="molecule type" value="Genomic_DNA"/>
</dbReference>